<keyword evidence="11" id="KW-1185">Reference proteome</keyword>
<dbReference type="UniPathway" id="UPA00077">
    <property type="reaction ID" value="UER00158"/>
</dbReference>
<dbReference type="GO" id="GO:0046452">
    <property type="term" value="P:dihydrofolate metabolic process"/>
    <property type="evidence" value="ECO:0007669"/>
    <property type="project" value="TreeGrafter"/>
</dbReference>
<dbReference type="GO" id="GO:0006730">
    <property type="term" value="P:one-carbon metabolic process"/>
    <property type="evidence" value="ECO:0007669"/>
    <property type="project" value="UniProtKB-KW"/>
</dbReference>
<feature type="domain" description="DHFR" evidence="9">
    <location>
        <begin position="3"/>
        <end position="162"/>
    </location>
</feature>
<dbReference type="InterPro" id="IPR017925">
    <property type="entry name" value="DHFR_CS"/>
</dbReference>
<dbReference type="EMBL" id="AP006861">
    <property type="protein sequence ID" value="BAE80787.1"/>
    <property type="molecule type" value="Genomic_DNA"/>
</dbReference>
<dbReference type="eggNOG" id="COG0262">
    <property type="taxonomic scope" value="Bacteria"/>
</dbReference>
<dbReference type="InterPro" id="IPR001796">
    <property type="entry name" value="DHFR_dom"/>
</dbReference>
<proteinExistence type="inferred from homology"/>
<evidence type="ECO:0000256" key="3">
    <source>
        <dbReference type="ARBA" id="ARBA00012856"/>
    </source>
</evidence>
<gene>
    <name evidence="10" type="primary">folA</name>
    <name evidence="10" type="ordered locus">CF0015</name>
</gene>
<comment type="function">
    <text evidence="7">Key enzyme in folate metabolism. Catalyzes an essential reaction for de novo glycine and purine synthesis, and for DNA precursor synthesis.</text>
</comment>
<evidence type="ECO:0000256" key="6">
    <source>
        <dbReference type="ARBA" id="ARBA00023002"/>
    </source>
</evidence>
<dbReference type="GO" id="GO:0046654">
    <property type="term" value="P:tetrahydrofolate biosynthetic process"/>
    <property type="evidence" value="ECO:0007669"/>
    <property type="project" value="UniProtKB-UniPathway"/>
</dbReference>
<sequence length="162" mass="18359">MCKILGIVACSPSGVIGNQGKLPWSYSKDIEFFAKTIENKPLVMGRKTWEGLPEKYTKGRQIFVFSRSFYDNAEGVIWVSSLEEFFSLELPPSVFLIGGGDLFSLFLENQLLTGCFVTHIHRCYDGDAFFPLSLLVGWNKTILDEQEDLTFCYYESLADSHT</sequence>
<dbReference type="SUPFAM" id="SSF53597">
    <property type="entry name" value="Dihydrofolate reductase-like"/>
    <property type="match status" value="1"/>
</dbReference>
<dbReference type="KEGG" id="cfe:CF0015"/>
<organism evidence="10 11">
    <name type="scientific">Chlamydia felis (strain Fe/C-56)</name>
    <name type="common">Chlamydophila felis</name>
    <dbReference type="NCBI Taxonomy" id="264202"/>
    <lineage>
        <taxon>Bacteria</taxon>
        <taxon>Pseudomonadati</taxon>
        <taxon>Chlamydiota</taxon>
        <taxon>Chlamydiia</taxon>
        <taxon>Chlamydiales</taxon>
        <taxon>Chlamydiaceae</taxon>
        <taxon>Chlamydia/Chlamydophila group</taxon>
        <taxon>Chlamydia</taxon>
    </lineage>
</organism>
<evidence type="ECO:0000256" key="5">
    <source>
        <dbReference type="ARBA" id="ARBA00022857"/>
    </source>
</evidence>
<dbReference type="GO" id="GO:0050661">
    <property type="term" value="F:NADP binding"/>
    <property type="evidence" value="ECO:0007669"/>
    <property type="project" value="InterPro"/>
</dbReference>
<evidence type="ECO:0000313" key="10">
    <source>
        <dbReference type="EMBL" id="BAE80787.1"/>
    </source>
</evidence>
<keyword evidence="5" id="KW-0521">NADP</keyword>
<dbReference type="PROSITE" id="PS51330">
    <property type="entry name" value="DHFR_2"/>
    <property type="match status" value="1"/>
</dbReference>
<dbReference type="Pfam" id="PF00186">
    <property type="entry name" value="DHFR_1"/>
    <property type="match status" value="1"/>
</dbReference>
<dbReference type="GO" id="GO:0004146">
    <property type="term" value="F:dihydrofolate reductase activity"/>
    <property type="evidence" value="ECO:0007669"/>
    <property type="project" value="UniProtKB-EC"/>
</dbReference>
<dbReference type="EC" id="1.5.1.3" evidence="3"/>
<dbReference type="RefSeq" id="WP_011457572.1">
    <property type="nucleotide sequence ID" value="NC_007899.1"/>
</dbReference>
<name>Q256K1_CHLFF</name>
<dbReference type="InterPro" id="IPR024072">
    <property type="entry name" value="DHFR-like_dom_sf"/>
</dbReference>
<comment type="pathway">
    <text evidence="1">Cofactor biosynthesis; tetrahydrofolate biosynthesis; 5,6,7,8-tetrahydrofolate from 7,8-dihydrofolate: step 1/1.</text>
</comment>
<dbReference type="Proteomes" id="UP000001260">
    <property type="component" value="Chromosome"/>
</dbReference>
<evidence type="ECO:0000259" key="9">
    <source>
        <dbReference type="PROSITE" id="PS51330"/>
    </source>
</evidence>
<evidence type="ECO:0000256" key="1">
    <source>
        <dbReference type="ARBA" id="ARBA00004903"/>
    </source>
</evidence>
<dbReference type="Gene3D" id="3.40.430.10">
    <property type="entry name" value="Dihydrofolate Reductase, subunit A"/>
    <property type="match status" value="1"/>
</dbReference>
<dbReference type="STRING" id="264202.CF0015"/>
<dbReference type="PANTHER" id="PTHR48069:SF3">
    <property type="entry name" value="DIHYDROFOLATE REDUCTASE"/>
    <property type="match status" value="1"/>
</dbReference>
<accession>Q256K1</accession>
<evidence type="ECO:0000256" key="8">
    <source>
        <dbReference type="RuleBase" id="RU004474"/>
    </source>
</evidence>
<evidence type="ECO:0000256" key="2">
    <source>
        <dbReference type="ARBA" id="ARBA00009539"/>
    </source>
</evidence>
<dbReference type="PRINTS" id="PR00070">
    <property type="entry name" value="DHFR"/>
</dbReference>
<dbReference type="HOGENOM" id="CLU_043966_5_2_0"/>
<evidence type="ECO:0000313" key="11">
    <source>
        <dbReference type="Proteomes" id="UP000001260"/>
    </source>
</evidence>
<comment type="similarity">
    <text evidence="2 8">Belongs to the dihydrofolate reductase family.</text>
</comment>
<dbReference type="GO" id="GO:0005829">
    <property type="term" value="C:cytosol"/>
    <property type="evidence" value="ECO:0007669"/>
    <property type="project" value="TreeGrafter"/>
</dbReference>
<reference evidence="10 11" key="1">
    <citation type="journal article" date="2006" name="DNA Res.">
        <title>Genome sequence of the cat pathogen, Chlamydophila felis.</title>
        <authorList>
            <person name="Azuma Y."/>
            <person name="Hirakawa H."/>
            <person name="Yamashita A."/>
            <person name="Cai Y."/>
            <person name="Rahman M.A."/>
            <person name="Suzuki H."/>
            <person name="Mitaku S."/>
            <person name="Toh H."/>
            <person name="Goto S."/>
            <person name="Murakami T."/>
            <person name="Sugi K."/>
            <person name="Hayashi H."/>
            <person name="Fukushi H."/>
            <person name="Hattori M."/>
            <person name="Kuhara S."/>
            <person name="Shirai M."/>
        </authorList>
    </citation>
    <scope>NUCLEOTIDE SEQUENCE [LARGE SCALE GENOMIC DNA]</scope>
    <source>
        <strain evidence="10 11">Fe/C-56</strain>
    </source>
</reference>
<dbReference type="PROSITE" id="PS00075">
    <property type="entry name" value="DHFR_1"/>
    <property type="match status" value="1"/>
</dbReference>
<keyword evidence="4" id="KW-0554">One-carbon metabolism</keyword>
<dbReference type="GO" id="GO:0046655">
    <property type="term" value="P:folic acid metabolic process"/>
    <property type="evidence" value="ECO:0007669"/>
    <property type="project" value="TreeGrafter"/>
</dbReference>
<dbReference type="PANTHER" id="PTHR48069">
    <property type="entry name" value="DIHYDROFOLATE REDUCTASE"/>
    <property type="match status" value="1"/>
</dbReference>
<evidence type="ECO:0000256" key="4">
    <source>
        <dbReference type="ARBA" id="ARBA00022563"/>
    </source>
</evidence>
<dbReference type="AlphaFoldDB" id="Q256K1"/>
<protein>
    <recommendedName>
        <fullName evidence="3">dihydrofolate reductase</fullName>
        <ecNumber evidence="3">1.5.1.3</ecNumber>
    </recommendedName>
</protein>
<dbReference type="OrthoDB" id="9804315at2"/>
<dbReference type="InterPro" id="IPR012259">
    <property type="entry name" value="DHFR"/>
</dbReference>
<keyword evidence="6" id="KW-0560">Oxidoreductase</keyword>
<evidence type="ECO:0000256" key="7">
    <source>
        <dbReference type="ARBA" id="ARBA00025067"/>
    </source>
</evidence>
<dbReference type="CDD" id="cd00209">
    <property type="entry name" value="DHFR"/>
    <property type="match status" value="1"/>
</dbReference>